<evidence type="ECO:0000313" key="4">
    <source>
        <dbReference type="Proteomes" id="UP000050482"/>
    </source>
</evidence>
<dbReference type="EMBL" id="LJCO01000037">
    <property type="protein sequence ID" value="KPV44304.1"/>
    <property type="molecule type" value="Genomic_DNA"/>
</dbReference>
<keyword evidence="4" id="KW-1185">Reference proteome</keyword>
<keyword evidence="1" id="KW-0175">Coiled coil</keyword>
<reference evidence="3 4" key="1">
    <citation type="submission" date="2015-09" db="EMBL/GenBank/DDBJ databases">
        <title>Draft genome sequence of Alicyclobacillus ferrooxydans DSM 22381.</title>
        <authorList>
            <person name="Hemp J."/>
        </authorList>
    </citation>
    <scope>NUCLEOTIDE SEQUENCE [LARGE SCALE GENOMIC DNA]</scope>
    <source>
        <strain evidence="3 4">TC-34</strain>
    </source>
</reference>
<organism evidence="3 4">
    <name type="scientific">Alicyclobacillus ferrooxydans</name>
    <dbReference type="NCBI Taxonomy" id="471514"/>
    <lineage>
        <taxon>Bacteria</taxon>
        <taxon>Bacillati</taxon>
        <taxon>Bacillota</taxon>
        <taxon>Bacilli</taxon>
        <taxon>Bacillales</taxon>
        <taxon>Alicyclobacillaceae</taxon>
        <taxon>Alicyclobacillus</taxon>
    </lineage>
</organism>
<evidence type="ECO:0000256" key="1">
    <source>
        <dbReference type="SAM" id="Coils"/>
    </source>
</evidence>
<feature type="domain" description="HTH merR-type" evidence="2">
    <location>
        <begin position="7"/>
        <end position="73"/>
    </location>
</feature>
<feature type="coiled-coil region" evidence="1">
    <location>
        <begin position="124"/>
        <end position="184"/>
    </location>
</feature>
<dbReference type="Pfam" id="PF13411">
    <property type="entry name" value="MerR_1"/>
    <property type="match status" value="1"/>
</dbReference>
<name>A0A0P9CFC9_9BACL</name>
<dbReference type="STRING" id="471514.AN477_07820"/>
<protein>
    <recommendedName>
        <fullName evidence="2">HTH merR-type domain-containing protein</fullName>
    </recommendedName>
</protein>
<dbReference type="InterPro" id="IPR000551">
    <property type="entry name" value="MerR-type_HTH_dom"/>
</dbReference>
<sequence>MDDWPTLPQLARELGVADSTARRWASSFPDLLPTKGHGSARRFHPQARDVLKRVQSLYTAGFNTDQVAELLQREFPATVDVVTVSETQAHERKDIVGLQSAIVAIFEQQTEIREQMVKMEQHFIQELTETETRLEDELRTVREENSHLRDFIDDRLEERDRKLMETLRMMHEKAQREVAAAQEQKKRRWWPFG</sequence>
<proteinExistence type="predicted"/>
<dbReference type="PATRIC" id="fig|471514.4.peg.4476"/>
<dbReference type="GO" id="GO:0006355">
    <property type="term" value="P:regulation of DNA-templated transcription"/>
    <property type="evidence" value="ECO:0007669"/>
    <property type="project" value="InterPro"/>
</dbReference>
<comment type="caution">
    <text evidence="3">The sequence shown here is derived from an EMBL/GenBank/DDBJ whole genome shotgun (WGS) entry which is preliminary data.</text>
</comment>
<dbReference type="InterPro" id="IPR009061">
    <property type="entry name" value="DNA-bd_dom_put_sf"/>
</dbReference>
<dbReference type="GO" id="GO:0003677">
    <property type="term" value="F:DNA binding"/>
    <property type="evidence" value="ECO:0007669"/>
    <property type="project" value="InterPro"/>
</dbReference>
<gene>
    <name evidence="3" type="ORF">AN477_07820</name>
</gene>
<dbReference type="Proteomes" id="UP000050482">
    <property type="component" value="Unassembled WGS sequence"/>
</dbReference>
<dbReference type="Gene3D" id="1.10.1660.10">
    <property type="match status" value="1"/>
</dbReference>
<accession>A0A0P9CFC9</accession>
<evidence type="ECO:0000259" key="2">
    <source>
        <dbReference type="Pfam" id="PF13411"/>
    </source>
</evidence>
<dbReference type="SUPFAM" id="SSF46955">
    <property type="entry name" value="Putative DNA-binding domain"/>
    <property type="match status" value="1"/>
</dbReference>
<evidence type="ECO:0000313" key="3">
    <source>
        <dbReference type="EMBL" id="KPV44304.1"/>
    </source>
</evidence>
<dbReference type="RefSeq" id="WP_054968618.1">
    <property type="nucleotide sequence ID" value="NZ_LJCO01000037.1"/>
</dbReference>
<dbReference type="AlphaFoldDB" id="A0A0P9CFC9"/>